<dbReference type="AlphaFoldDB" id="W4QMJ8"/>
<evidence type="ECO:0000313" key="1">
    <source>
        <dbReference type="EMBL" id="GAE32559.1"/>
    </source>
</evidence>
<gene>
    <name evidence="1" type="ORF">JCM9152_4096</name>
</gene>
<dbReference type="EMBL" id="BAUU01000040">
    <property type="protein sequence ID" value="GAE32559.1"/>
    <property type="molecule type" value="Genomic_DNA"/>
</dbReference>
<reference evidence="1" key="1">
    <citation type="journal article" date="2014" name="Genome Announc.">
        <title>Draft Genome Sequences of Three Alkaliphilic Bacillus Strains, Bacillus wakoensis JCM 9140T, Bacillus akibai JCM 9157T, and Bacillus hemicellulosilyticus JCM 9152T.</title>
        <authorList>
            <person name="Yuki M."/>
            <person name="Oshima K."/>
            <person name="Suda W."/>
            <person name="Oshida Y."/>
            <person name="Kitamura K."/>
            <person name="Iida T."/>
            <person name="Hattori M."/>
            <person name="Ohkuma M."/>
        </authorList>
    </citation>
    <scope>NUCLEOTIDE SEQUENCE [LARGE SCALE GENOMIC DNA]</scope>
    <source>
        <strain evidence="1">JCM 9152</strain>
    </source>
</reference>
<keyword evidence="2" id="KW-1185">Reference proteome</keyword>
<name>W4QMJ8_9BACI</name>
<proteinExistence type="predicted"/>
<accession>W4QMJ8</accession>
<organism evidence="1 2">
    <name type="scientific">Halalkalibacter hemicellulosilyticusJCM 9152</name>
    <dbReference type="NCBI Taxonomy" id="1236971"/>
    <lineage>
        <taxon>Bacteria</taxon>
        <taxon>Bacillati</taxon>
        <taxon>Bacillota</taxon>
        <taxon>Bacilli</taxon>
        <taxon>Bacillales</taxon>
        <taxon>Bacillaceae</taxon>
        <taxon>Halalkalibacter</taxon>
    </lineage>
</organism>
<dbReference type="STRING" id="1236971.JCM9152_4096"/>
<protein>
    <submittedName>
        <fullName evidence="1">Uncharacterized protein</fullName>
    </submittedName>
</protein>
<sequence>MPEMLQVFGANGHYAHSVIGAVSVRDNLLIIVDSILKKNRMIKFKVTQLFKEE</sequence>
<evidence type="ECO:0000313" key="2">
    <source>
        <dbReference type="Proteomes" id="UP000018895"/>
    </source>
</evidence>
<comment type="caution">
    <text evidence="1">The sequence shown here is derived from an EMBL/GenBank/DDBJ whole genome shotgun (WGS) entry which is preliminary data.</text>
</comment>
<dbReference type="Proteomes" id="UP000018895">
    <property type="component" value="Unassembled WGS sequence"/>
</dbReference>